<dbReference type="EMBL" id="CAJHCP010000009">
    <property type="protein sequence ID" value="CAD6545596.1"/>
    <property type="molecule type" value="Genomic_DNA"/>
</dbReference>
<feature type="chain" id="PRO_5046845327" evidence="2">
    <location>
        <begin position="25"/>
        <end position="273"/>
    </location>
</feature>
<dbReference type="SMART" id="SM00062">
    <property type="entry name" value="PBPb"/>
    <property type="match status" value="1"/>
</dbReference>
<dbReference type="PANTHER" id="PTHR35936:SF17">
    <property type="entry name" value="ARGININE-BINDING EXTRACELLULAR PROTEIN ARTP"/>
    <property type="match status" value="1"/>
</dbReference>
<evidence type="ECO:0000313" key="4">
    <source>
        <dbReference type="EMBL" id="CAD6545596.1"/>
    </source>
</evidence>
<evidence type="ECO:0000256" key="1">
    <source>
        <dbReference type="ARBA" id="ARBA00022729"/>
    </source>
</evidence>
<evidence type="ECO:0000256" key="2">
    <source>
        <dbReference type="SAM" id="SignalP"/>
    </source>
</evidence>
<dbReference type="Proteomes" id="UP000598032">
    <property type="component" value="Unassembled WGS sequence"/>
</dbReference>
<dbReference type="PANTHER" id="PTHR35936">
    <property type="entry name" value="MEMBRANE-BOUND LYTIC MUREIN TRANSGLYCOSYLASE F"/>
    <property type="match status" value="1"/>
</dbReference>
<feature type="signal peptide" evidence="2">
    <location>
        <begin position="1"/>
        <end position="24"/>
    </location>
</feature>
<reference evidence="4 5" key="1">
    <citation type="submission" date="2020-10" db="EMBL/GenBank/DDBJ databases">
        <authorList>
            <person name="Peeters C."/>
        </authorList>
    </citation>
    <scope>NUCLEOTIDE SEQUENCE [LARGE SCALE GENOMIC DNA]</scope>
    <source>
        <strain evidence="4 5">LMG 28140</strain>
    </source>
</reference>
<accession>A0ABM8NVK4</accession>
<evidence type="ECO:0000313" key="5">
    <source>
        <dbReference type="Proteomes" id="UP000598032"/>
    </source>
</evidence>
<dbReference type="RefSeq" id="WP_201644183.1">
    <property type="nucleotide sequence ID" value="NZ_CAJHCP010000009.1"/>
</dbReference>
<sequence>MSENMIMRSRLAAICAGVSMLLHAGMTFAGDAQPAGLLKSGTLVYCSSMDAPPLAFYDEQQQPQGFSVDVARDVAKSLGNLKVEWRTVPFSGQIPALKARQCDLIIGQLYDKPERREIIDIINYMYSSQSIMVPRGNPRKVHSLDDLSGQKVAVINGSTIRSLLEKENDKLTGAHKPPMNIVVYNTDADAFQAFRLQQVDAYGTTAESAAQFQKASGNMFEEAVSGFSRNATGIGARKDEPLSSAVAKVTAELTKSDRYTHLLQKWKLENERY</sequence>
<comment type="caution">
    <text evidence="4">The sequence shown here is derived from an EMBL/GenBank/DDBJ whole genome shotgun (WGS) entry which is preliminary data.</text>
</comment>
<dbReference type="SUPFAM" id="SSF53850">
    <property type="entry name" value="Periplasmic binding protein-like II"/>
    <property type="match status" value="1"/>
</dbReference>
<dbReference type="CDD" id="cd01004">
    <property type="entry name" value="PBP2_MidA_like"/>
    <property type="match status" value="1"/>
</dbReference>
<dbReference type="Pfam" id="PF00497">
    <property type="entry name" value="SBP_bac_3"/>
    <property type="match status" value="1"/>
</dbReference>
<evidence type="ECO:0000259" key="3">
    <source>
        <dbReference type="SMART" id="SM00062"/>
    </source>
</evidence>
<feature type="domain" description="Solute-binding protein family 3/N-terminal" evidence="3">
    <location>
        <begin position="42"/>
        <end position="270"/>
    </location>
</feature>
<name>A0ABM8NVK4_9BURK</name>
<dbReference type="InterPro" id="IPR001638">
    <property type="entry name" value="Solute-binding_3/MltF_N"/>
</dbReference>
<gene>
    <name evidence="4" type="primary">fliY_3</name>
    <name evidence="4" type="ORF">LMG28140_04194</name>
</gene>
<dbReference type="Gene3D" id="3.40.190.10">
    <property type="entry name" value="Periplasmic binding protein-like II"/>
    <property type="match status" value="2"/>
</dbReference>
<organism evidence="4 5">
    <name type="scientific">Paraburkholderia metrosideri</name>
    <dbReference type="NCBI Taxonomy" id="580937"/>
    <lineage>
        <taxon>Bacteria</taxon>
        <taxon>Pseudomonadati</taxon>
        <taxon>Pseudomonadota</taxon>
        <taxon>Betaproteobacteria</taxon>
        <taxon>Burkholderiales</taxon>
        <taxon>Burkholderiaceae</taxon>
        <taxon>Paraburkholderia</taxon>
    </lineage>
</organism>
<proteinExistence type="predicted"/>
<keyword evidence="1 2" id="KW-0732">Signal</keyword>
<keyword evidence="5" id="KW-1185">Reference proteome</keyword>
<protein>
    <submittedName>
        <fullName evidence="4">L-cystine-binding protein FliY</fullName>
    </submittedName>
</protein>